<dbReference type="InterPro" id="IPR023485">
    <property type="entry name" value="Ptyr_pPase"/>
</dbReference>
<evidence type="ECO:0000259" key="6">
    <source>
        <dbReference type="SMART" id="SM00226"/>
    </source>
</evidence>
<feature type="domain" description="Phosphotyrosine protein phosphatase I" evidence="6">
    <location>
        <begin position="2"/>
        <end position="155"/>
    </location>
</feature>
<gene>
    <name evidence="7" type="ORF">E4P33_08855</name>
</gene>
<evidence type="ECO:0000256" key="3">
    <source>
        <dbReference type="ARBA" id="ARBA00022801"/>
    </source>
</evidence>
<dbReference type="CDD" id="cd16343">
    <property type="entry name" value="LMWPTP"/>
    <property type="match status" value="1"/>
</dbReference>
<dbReference type="Pfam" id="PF01451">
    <property type="entry name" value="LMWPc"/>
    <property type="match status" value="1"/>
</dbReference>
<dbReference type="AlphaFoldDB" id="A0AAX2SCS5"/>
<evidence type="ECO:0000256" key="4">
    <source>
        <dbReference type="ARBA" id="ARBA00022912"/>
    </source>
</evidence>
<evidence type="ECO:0000313" key="8">
    <source>
        <dbReference type="Proteomes" id="UP000298017"/>
    </source>
</evidence>
<dbReference type="PRINTS" id="PR00719">
    <property type="entry name" value="LMWPTPASE"/>
</dbReference>
<evidence type="ECO:0000256" key="2">
    <source>
        <dbReference type="ARBA" id="ARBA00013064"/>
    </source>
</evidence>
<dbReference type="InterPro" id="IPR017867">
    <property type="entry name" value="Tyr_phospatase_low_mol_wt"/>
</dbReference>
<dbReference type="PANTHER" id="PTHR11717:SF7">
    <property type="entry name" value="LOW MOLECULAR WEIGHT PHOSPHOTYROSINE PROTEIN PHOSPHATASE"/>
    <property type="match status" value="1"/>
</dbReference>
<keyword evidence="3" id="KW-0378">Hydrolase</keyword>
<dbReference type="InterPro" id="IPR050438">
    <property type="entry name" value="LMW_PTPase"/>
</dbReference>
<dbReference type="RefSeq" id="WP_121241823.1">
    <property type="nucleotide sequence ID" value="NZ_JALXPY010000103.1"/>
</dbReference>
<dbReference type="EC" id="3.1.3.48" evidence="2"/>
<dbReference type="Gene3D" id="3.40.50.2300">
    <property type="match status" value="1"/>
</dbReference>
<organism evidence="7 8">
    <name type="scientific">Kocuria rhizophila</name>
    <dbReference type="NCBI Taxonomy" id="72000"/>
    <lineage>
        <taxon>Bacteria</taxon>
        <taxon>Bacillati</taxon>
        <taxon>Actinomycetota</taxon>
        <taxon>Actinomycetes</taxon>
        <taxon>Micrococcales</taxon>
        <taxon>Micrococcaceae</taxon>
        <taxon>Kocuria</taxon>
    </lineage>
</organism>
<comment type="similarity">
    <text evidence="1">Belongs to the low molecular weight phosphotyrosine protein phosphatase family.</text>
</comment>
<feature type="active site" description="Proton donor" evidence="5">
    <location>
        <position position="129"/>
    </location>
</feature>
<sequence length="163" mass="17611">MIEIVTVCTGNICRSPMAEALLRREIERAGLGDAVTVGSAGVSDEEHGNPVDPRAGAVLADNGLELPEHSAHRVTDRELAEADLLLAMTAEHARRLRQRLPEGHPDTVRLLRSFDPAVDPEHTDLDIADPWYGGSEDFDTAWEQISAAVPGVVSWLGERVSAS</sequence>
<evidence type="ECO:0000256" key="1">
    <source>
        <dbReference type="ARBA" id="ARBA00011063"/>
    </source>
</evidence>
<accession>A0AAX2SCS5</accession>
<proteinExistence type="inferred from homology"/>
<feature type="active site" evidence="5">
    <location>
        <position position="14"/>
    </location>
</feature>
<evidence type="ECO:0000313" key="7">
    <source>
        <dbReference type="EMBL" id="TFI00503.1"/>
    </source>
</evidence>
<dbReference type="GO" id="GO:0004725">
    <property type="term" value="F:protein tyrosine phosphatase activity"/>
    <property type="evidence" value="ECO:0007669"/>
    <property type="project" value="UniProtKB-EC"/>
</dbReference>
<keyword evidence="8" id="KW-1185">Reference proteome</keyword>
<reference evidence="7 8" key="1">
    <citation type="submission" date="2019-03" db="EMBL/GenBank/DDBJ databases">
        <title>Genome Sequencing and Assembly of Various Microbes Isolated from Alder Root Nodule.</title>
        <authorList>
            <person name="Swanson E."/>
            <person name="Sevigny J.L."/>
            <person name="Pesce C."/>
            <person name="Davis I."/>
            <person name="Kleiner V."/>
            <person name="Tisa L."/>
        </authorList>
    </citation>
    <scope>NUCLEOTIDE SEQUENCE [LARGE SCALE GENOMIC DNA]</scope>
    <source>
        <strain evidence="7 8">4R-31</strain>
    </source>
</reference>
<keyword evidence="4" id="KW-0904">Protein phosphatase</keyword>
<comment type="caution">
    <text evidence="7">The sequence shown here is derived from an EMBL/GenBank/DDBJ whole genome shotgun (WGS) entry which is preliminary data.</text>
</comment>
<evidence type="ECO:0000256" key="5">
    <source>
        <dbReference type="PIRSR" id="PIRSR617867-1"/>
    </source>
</evidence>
<dbReference type="SUPFAM" id="SSF52788">
    <property type="entry name" value="Phosphotyrosine protein phosphatases I"/>
    <property type="match status" value="1"/>
</dbReference>
<dbReference type="PANTHER" id="PTHR11717">
    <property type="entry name" value="LOW MOLECULAR WEIGHT PROTEIN TYROSINE PHOSPHATASE"/>
    <property type="match status" value="1"/>
</dbReference>
<dbReference type="Proteomes" id="UP000298017">
    <property type="component" value="Unassembled WGS sequence"/>
</dbReference>
<name>A0AAX2SCS5_KOCRH</name>
<dbReference type="InterPro" id="IPR036196">
    <property type="entry name" value="Ptyr_pPase_sf"/>
</dbReference>
<dbReference type="EMBL" id="SPNK01000009">
    <property type="protein sequence ID" value="TFI00503.1"/>
    <property type="molecule type" value="Genomic_DNA"/>
</dbReference>
<feature type="active site" description="Nucleophile" evidence="5">
    <location>
        <position position="8"/>
    </location>
</feature>
<dbReference type="SMART" id="SM00226">
    <property type="entry name" value="LMWPc"/>
    <property type="match status" value="1"/>
</dbReference>
<protein>
    <recommendedName>
        <fullName evidence="2">protein-tyrosine-phosphatase</fullName>
        <ecNumber evidence="2">3.1.3.48</ecNumber>
    </recommendedName>
</protein>